<evidence type="ECO:0008006" key="3">
    <source>
        <dbReference type="Google" id="ProtNLM"/>
    </source>
</evidence>
<name>A0A2I1JXV5_9LACT</name>
<protein>
    <recommendedName>
        <fullName evidence="3">Nitrogen regulatory protein P-II</fullName>
    </recommendedName>
</protein>
<reference evidence="1 2" key="1">
    <citation type="submission" date="2017-12" db="EMBL/GenBank/DDBJ databases">
        <title>Phylogenetic diversity of female urinary microbiome.</title>
        <authorList>
            <person name="Thomas-White K."/>
            <person name="Wolfe A.J."/>
        </authorList>
    </citation>
    <scope>NUCLEOTIDE SEQUENCE [LARGE SCALE GENOMIC DNA]</scope>
    <source>
        <strain evidence="1 2">UMB0898</strain>
    </source>
</reference>
<dbReference type="EMBL" id="PKHE01000016">
    <property type="protein sequence ID" value="PKY88189.1"/>
    <property type="molecule type" value="Genomic_DNA"/>
</dbReference>
<accession>A0A2I1JXV5</accession>
<dbReference type="Pfam" id="PF00543">
    <property type="entry name" value="P-II"/>
    <property type="match status" value="1"/>
</dbReference>
<dbReference type="OrthoDB" id="9810781at2"/>
<dbReference type="GO" id="GO:0030234">
    <property type="term" value="F:enzyme regulator activity"/>
    <property type="evidence" value="ECO:0007669"/>
    <property type="project" value="InterPro"/>
</dbReference>
<organism evidence="1 2">
    <name type="scientific">Falseniella ignava</name>
    <dbReference type="NCBI Taxonomy" id="137730"/>
    <lineage>
        <taxon>Bacteria</taxon>
        <taxon>Bacillati</taxon>
        <taxon>Bacillota</taxon>
        <taxon>Bacilli</taxon>
        <taxon>Lactobacillales</taxon>
        <taxon>Aerococcaceae</taxon>
        <taxon>Falseniella</taxon>
    </lineage>
</organism>
<dbReference type="InterPro" id="IPR015867">
    <property type="entry name" value="N-reg_PII/ATP_PRibTrfase_C"/>
</dbReference>
<evidence type="ECO:0000313" key="2">
    <source>
        <dbReference type="Proteomes" id="UP000234384"/>
    </source>
</evidence>
<dbReference type="Gene3D" id="3.30.70.120">
    <property type="match status" value="1"/>
</dbReference>
<dbReference type="RefSeq" id="WP_006701949.1">
    <property type="nucleotide sequence ID" value="NZ_PKHE01000016.1"/>
</dbReference>
<dbReference type="AlphaFoldDB" id="A0A2I1JXV5"/>
<proteinExistence type="predicted"/>
<dbReference type="GO" id="GO:0006808">
    <property type="term" value="P:regulation of nitrogen utilization"/>
    <property type="evidence" value="ECO:0007669"/>
    <property type="project" value="InterPro"/>
</dbReference>
<comment type="caution">
    <text evidence="1">The sequence shown here is derived from an EMBL/GenBank/DDBJ whole genome shotgun (WGS) entry which is preliminary data.</text>
</comment>
<gene>
    <name evidence="1" type="ORF">CYJ57_06140</name>
</gene>
<sequence length="117" mass="12700">MKALFVILNETEELNAILEDFVKVGVRGATIIDSQGMGAALTMGDVPIFGGLMRVMHDNNRPYNKVIFTVIEDEAVLEAAVGVVDTQLGDLSKPGVGLMFSVPVDNVWGWTNPDYTE</sequence>
<evidence type="ECO:0000313" key="1">
    <source>
        <dbReference type="EMBL" id="PKY88189.1"/>
    </source>
</evidence>
<dbReference type="InterPro" id="IPR002187">
    <property type="entry name" value="N-reg_PII"/>
</dbReference>
<dbReference type="Proteomes" id="UP000234384">
    <property type="component" value="Unassembled WGS sequence"/>
</dbReference>
<dbReference type="InterPro" id="IPR011322">
    <property type="entry name" value="N-reg_PII-like_a/b"/>
</dbReference>
<dbReference type="SUPFAM" id="SSF54913">
    <property type="entry name" value="GlnB-like"/>
    <property type="match status" value="1"/>
</dbReference>